<evidence type="ECO:0000256" key="3">
    <source>
        <dbReference type="ARBA" id="ARBA00022946"/>
    </source>
</evidence>
<reference evidence="5" key="2">
    <citation type="submission" date="2023-04" db="EMBL/GenBank/DDBJ databases">
        <authorList>
            <person name="Bruccoleri R.E."/>
            <person name="Oakeley E.J."/>
            <person name="Faust A.-M."/>
            <person name="Dessus-Babus S."/>
            <person name="Altorfer M."/>
            <person name="Burckhardt D."/>
            <person name="Oertli M."/>
            <person name="Naumann U."/>
            <person name="Petersen F."/>
            <person name="Wong J."/>
        </authorList>
    </citation>
    <scope>NUCLEOTIDE SEQUENCE</scope>
    <source>
        <strain evidence="5">GSM-AAB239-AS_SAM_17_03QT</strain>
        <tissue evidence="5">Leaf</tissue>
    </source>
</reference>
<dbReference type="InterPro" id="IPR003690">
    <property type="entry name" value="MTERF"/>
</dbReference>
<comment type="caution">
    <text evidence="5">The sequence shown here is derived from an EMBL/GenBank/DDBJ whole genome shotgun (WGS) entry which is preliminary data.</text>
</comment>
<evidence type="ECO:0000256" key="2">
    <source>
        <dbReference type="ARBA" id="ARBA00022472"/>
    </source>
</evidence>
<evidence type="ECO:0000313" key="6">
    <source>
        <dbReference type="Proteomes" id="UP001140949"/>
    </source>
</evidence>
<dbReference type="Proteomes" id="UP001140949">
    <property type="component" value="Unassembled WGS sequence"/>
</dbReference>
<dbReference type="SMART" id="SM00733">
    <property type="entry name" value="Mterf"/>
    <property type="match status" value="7"/>
</dbReference>
<keyword evidence="2" id="KW-0805">Transcription regulation</keyword>
<protein>
    <submittedName>
        <fullName evidence="5">Transcription termination factor MTERF8, chloroplastic</fullName>
    </submittedName>
</protein>
<dbReference type="PANTHER" id="PTHR13068">
    <property type="entry name" value="CGI-12 PROTEIN-RELATED"/>
    <property type="match status" value="1"/>
</dbReference>
<organism evidence="5 6">
    <name type="scientific">Iris pallida</name>
    <name type="common">Sweet iris</name>
    <dbReference type="NCBI Taxonomy" id="29817"/>
    <lineage>
        <taxon>Eukaryota</taxon>
        <taxon>Viridiplantae</taxon>
        <taxon>Streptophyta</taxon>
        <taxon>Embryophyta</taxon>
        <taxon>Tracheophyta</taxon>
        <taxon>Spermatophyta</taxon>
        <taxon>Magnoliopsida</taxon>
        <taxon>Liliopsida</taxon>
        <taxon>Asparagales</taxon>
        <taxon>Iridaceae</taxon>
        <taxon>Iridoideae</taxon>
        <taxon>Irideae</taxon>
        <taxon>Iris</taxon>
    </lineage>
</organism>
<keyword evidence="2" id="KW-0804">Transcription</keyword>
<evidence type="ECO:0000256" key="1">
    <source>
        <dbReference type="ARBA" id="ARBA00007692"/>
    </source>
</evidence>
<evidence type="ECO:0000256" key="4">
    <source>
        <dbReference type="SAM" id="SignalP"/>
    </source>
</evidence>
<keyword evidence="3" id="KW-0809">Transit peptide</keyword>
<accession>A0AAX6G597</accession>
<proteinExistence type="inferred from homology"/>
<gene>
    <name evidence="5" type="ORF">M6B38_384115</name>
</gene>
<comment type="similarity">
    <text evidence="1">Belongs to the mTERF family.</text>
</comment>
<dbReference type="Gene3D" id="1.25.70.10">
    <property type="entry name" value="Transcription termination factor 3, mitochondrial"/>
    <property type="match status" value="2"/>
</dbReference>
<keyword evidence="2" id="KW-0806">Transcription termination</keyword>
<dbReference type="GO" id="GO:0003676">
    <property type="term" value="F:nucleic acid binding"/>
    <property type="evidence" value="ECO:0007669"/>
    <property type="project" value="InterPro"/>
</dbReference>
<dbReference type="InterPro" id="IPR038538">
    <property type="entry name" value="MTERF_sf"/>
</dbReference>
<reference evidence="5" key="1">
    <citation type="journal article" date="2023" name="GigaByte">
        <title>Genome assembly of the bearded iris, Iris pallida Lam.</title>
        <authorList>
            <person name="Bruccoleri R.E."/>
            <person name="Oakeley E.J."/>
            <person name="Faust A.M.E."/>
            <person name="Altorfer M."/>
            <person name="Dessus-Babus S."/>
            <person name="Burckhardt D."/>
            <person name="Oertli M."/>
            <person name="Naumann U."/>
            <person name="Petersen F."/>
            <person name="Wong J."/>
        </authorList>
    </citation>
    <scope>NUCLEOTIDE SEQUENCE</scope>
    <source>
        <strain evidence="5">GSM-AAB239-AS_SAM_17_03QT</strain>
    </source>
</reference>
<dbReference type="PANTHER" id="PTHR13068:SF135">
    <property type="entry name" value="TRANSCRIPTION TERMINATION FACTOR MTERF8, CHLOROPLASTIC"/>
    <property type="match status" value="1"/>
</dbReference>
<dbReference type="Pfam" id="PF02536">
    <property type="entry name" value="mTERF"/>
    <property type="match status" value="1"/>
</dbReference>
<evidence type="ECO:0000313" key="5">
    <source>
        <dbReference type="EMBL" id="KAJ6823341.1"/>
    </source>
</evidence>
<feature type="chain" id="PRO_5043612746" evidence="4">
    <location>
        <begin position="19"/>
        <end position="496"/>
    </location>
</feature>
<keyword evidence="4" id="KW-0732">Signal</keyword>
<feature type="signal peptide" evidence="4">
    <location>
        <begin position="1"/>
        <end position="18"/>
    </location>
</feature>
<keyword evidence="6" id="KW-1185">Reference proteome</keyword>
<dbReference type="GO" id="GO:0006353">
    <property type="term" value="P:DNA-templated transcription termination"/>
    <property type="evidence" value="ECO:0007669"/>
    <property type="project" value="UniProtKB-KW"/>
</dbReference>
<dbReference type="EMBL" id="JANAVB010022999">
    <property type="protein sequence ID" value="KAJ6823341.1"/>
    <property type="molecule type" value="Genomic_DNA"/>
</dbReference>
<name>A0AAX6G597_IRIPA</name>
<dbReference type="AlphaFoldDB" id="A0AAX6G597"/>
<sequence length="496" mass="56129">MAAAAVALLSHFFPTTAPILPPPSKSTPLPFPISLKLLTKPQPISLPLHCTTSTTTSPTTSTLLLLQELNLTDKQLNLLLRDNPQLRSAPPEPFRRRIASLRSLTPTFLHRIVIRRPDILTSPELTPFLHFLREHLSDLLPAKLERLLSSTSPHLYPYFLRKAELLLDRGVPSKDLSAIANNVNIAKVFCEMSLMDFQDTILYLERFGWPDIVVRRPAILNLDLRSQLIPRVEYLTELGSGDEAGVTAIVRKLPAVLAYTVKHFHSHVAFWRSVGLTDNHVFKIVLVYPNVFSASKKRKLAPRVEFLRQCGLDADDIFKFLIKAPLFLSLSFEANLSKKLGLLVKLGYRHRTKELALAMGAATRTSCENMQMVVGVFLSYGFSCEDLLVMSRKHPQVLQYNYGSLEKKMEFLVEGMERDIGELMTFPAFLGYKLDDRIKRRYEVKKEIRGKGMSLNKLLSVSTKKFDLKNSMLVGVESDYELETVEGYGDLFDAQL</sequence>